<evidence type="ECO:0000313" key="3">
    <source>
        <dbReference type="Proteomes" id="UP000250266"/>
    </source>
</evidence>
<dbReference type="EMBL" id="KV745038">
    <property type="protein sequence ID" value="OCK78823.1"/>
    <property type="molecule type" value="Genomic_DNA"/>
</dbReference>
<accession>A0A8E2E7Z9</accession>
<keyword evidence="1" id="KW-0472">Membrane</keyword>
<organism evidence="2 3">
    <name type="scientific">Lepidopterella palustris CBS 459.81</name>
    <dbReference type="NCBI Taxonomy" id="1314670"/>
    <lineage>
        <taxon>Eukaryota</taxon>
        <taxon>Fungi</taxon>
        <taxon>Dikarya</taxon>
        <taxon>Ascomycota</taxon>
        <taxon>Pezizomycotina</taxon>
        <taxon>Dothideomycetes</taxon>
        <taxon>Pleosporomycetidae</taxon>
        <taxon>Mytilinidiales</taxon>
        <taxon>Argynnaceae</taxon>
        <taxon>Lepidopterella</taxon>
    </lineage>
</organism>
<keyword evidence="1" id="KW-1133">Transmembrane helix</keyword>
<feature type="transmembrane region" description="Helical" evidence="1">
    <location>
        <begin position="101"/>
        <end position="121"/>
    </location>
</feature>
<reference evidence="2 3" key="1">
    <citation type="journal article" date="2016" name="Nat. Commun.">
        <title>Ectomycorrhizal ecology is imprinted in the genome of the dominant symbiotic fungus Cenococcum geophilum.</title>
        <authorList>
            <consortium name="DOE Joint Genome Institute"/>
            <person name="Peter M."/>
            <person name="Kohler A."/>
            <person name="Ohm R.A."/>
            <person name="Kuo A."/>
            <person name="Krutzmann J."/>
            <person name="Morin E."/>
            <person name="Arend M."/>
            <person name="Barry K.W."/>
            <person name="Binder M."/>
            <person name="Choi C."/>
            <person name="Clum A."/>
            <person name="Copeland A."/>
            <person name="Grisel N."/>
            <person name="Haridas S."/>
            <person name="Kipfer T."/>
            <person name="LaButti K."/>
            <person name="Lindquist E."/>
            <person name="Lipzen A."/>
            <person name="Maire R."/>
            <person name="Meier B."/>
            <person name="Mihaltcheva S."/>
            <person name="Molinier V."/>
            <person name="Murat C."/>
            <person name="Poggeler S."/>
            <person name="Quandt C.A."/>
            <person name="Sperisen C."/>
            <person name="Tritt A."/>
            <person name="Tisserant E."/>
            <person name="Crous P.W."/>
            <person name="Henrissat B."/>
            <person name="Nehls U."/>
            <person name="Egli S."/>
            <person name="Spatafora J.W."/>
            <person name="Grigoriev I.V."/>
            <person name="Martin F.M."/>
        </authorList>
    </citation>
    <scope>NUCLEOTIDE SEQUENCE [LARGE SCALE GENOMIC DNA]</scope>
    <source>
        <strain evidence="2 3">CBS 459.81</strain>
    </source>
</reference>
<evidence type="ECO:0000256" key="1">
    <source>
        <dbReference type="SAM" id="Phobius"/>
    </source>
</evidence>
<dbReference type="OrthoDB" id="3524679at2759"/>
<keyword evidence="3" id="KW-1185">Reference proteome</keyword>
<protein>
    <submittedName>
        <fullName evidence="2">Uncharacterized protein</fullName>
    </submittedName>
</protein>
<sequence length="147" mass="15378">MCGGTGSDTVCFGARYGDNPDRLAPRFAKNADGTSLQQGTITPSVAVKLALQSKILPSLLVAAALMFTLSSIFFLLCIFASKVNEKNEAEAGHWSKLCRRVTVTFLWGSVALALASVVALSQGVGAFQSALTPGQDVQLRASLGVTL</sequence>
<dbReference type="AlphaFoldDB" id="A0A8E2E7Z9"/>
<dbReference type="Proteomes" id="UP000250266">
    <property type="component" value="Unassembled WGS sequence"/>
</dbReference>
<feature type="transmembrane region" description="Helical" evidence="1">
    <location>
        <begin position="55"/>
        <end position="80"/>
    </location>
</feature>
<name>A0A8E2E7Z9_9PEZI</name>
<keyword evidence="1" id="KW-0812">Transmembrane</keyword>
<evidence type="ECO:0000313" key="2">
    <source>
        <dbReference type="EMBL" id="OCK78823.1"/>
    </source>
</evidence>
<proteinExistence type="predicted"/>
<gene>
    <name evidence="2" type="ORF">K432DRAFT_406131</name>
</gene>